<dbReference type="Gene3D" id="1.20.1250.20">
    <property type="entry name" value="MFS general substrate transporter like domains"/>
    <property type="match status" value="1"/>
</dbReference>
<sequence length="1329" mass="145603">MEHVTQLDPRANRENPIGAISRRSQSRLHSVHVLLAQLPQPSSLIFPLNRHHGRKGCFGQAASRCQRCVYAQLRLLFVARFEDRALTCMMTENNLFLVKRLIQRTDMRNPDSSTRRYTSLAWAAVLGHEETFDFLLNEGHDDEELSKARILLLCRSRMWLIPPGAHNPYYPTYTHPDLVGAALRMARSYYERYPFILEWSNVHGKTALHAAALKGNEQLAQVRNFHMLCELGADYDLPDNLGNTPLHYASAWGHVAVVQLLIDKGCQFAARNHDGFTASDYAYSRNTLSTLEEAARLQFENKKNARRRAREAELKGKATHQITSSIANFSPGTQNGVARVRSGSGGSRTTATSDSGDAGLSPLQQRTGSSFSSSSSQPSMFTPIKGSPYYGAPVLNHSHSFTTSSPKPSNQSSSVSSLNLPPANLSYNLSPIASRVRERDADAIAEYKKRNRSGSSGTQSQTSDSKSISNGISTLPTINGSSSYLPLATSTMNNTPAASLADRRLRPSFSAAQLRSSSPRPAPIMDSSELQTPRTRSGTSPIPVRPAQASPLESNFPPISNPQLNGQSVERKPSARRAGTVPTRPQEGDFTGPSSDYAIFPDPPPPKPSSKRAAFAKLSKPLAGGAELLKGQLCIYGSSFPRALPLTANDLPPFTRTHSLPIVLVMSLSRAQSPVPDADPTTQIAWPTSSSGAINGSSEQDGATVPPEERYKAPGRKSNSPARDIKTGETDARSEIGRKHLSTLQLFNLSISMAGAQVAWTVELGYGTPFLLSLGLSEQLTSLVWLAGPISGLIAQPLIGAISDSSRSRYRRRFWVITSTGVLCFSTLVLAYCKEIAAFFVDVFGGGAGSWDPRRQKQVADTAIGFAVVAFYFLDFSLNALQASLRNLLLDVTPPAQLNAGNAWHGRMTHAGNIIGYGFGFLPLAQLPFLRLLGGSQFRKFCVLTMAILIVTVGITCVSQDEKQRPAEFRENKQSKLVDVLRNIRNAVVALPKPIRRVCYVQFFAFMGWFPFLFYATTYVGQVLAKDTGAEPDHETATRMGDLALLWFSIVAIVAGTLLPQLARRDQKLLAQDGDEDEDAEMARLHRMVQEWRAEAAGKGEPLRLPRMPFMLRNIWTAAMILFTVLTFSTAFISTLTQAIIMVSLVGICWAVACWVPFAIIMEFLKELGADSETPPSYSSVAGHTNRGQARNHFRNLSSPTEHRWRQSNERAPLLRRHSLGPTADDDESQPAQPVAGGTVLGIHNLAIVMPQFIVAIVASAIFKIVDTAEDPNNHDTYLGKTGVSWVLRFGGLCTLVGALFARRVSPTKTEKEMRRRLAEMKVLRDQSA</sequence>
<feature type="compositionally biased region" description="Low complexity" evidence="7">
    <location>
        <begin position="404"/>
        <end position="421"/>
    </location>
</feature>
<feature type="transmembrane region" description="Helical" evidence="8">
    <location>
        <begin position="1044"/>
        <end position="1063"/>
    </location>
</feature>
<feature type="transmembrane region" description="Helical" evidence="8">
    <location>
        <begin position="782"/>
        <end position="802"/>
    </location>
</feature>
<feature type="region of interest" description="Disordered" evidence="7">
    <location>
        <begin position="672"/>
        <end position="734"/>
    </location>
</feature>
<dbReference type="Gene3D" id="1.25.40.20">
    <property type="entry name" value="Ankyrin repeat-containing domain"/>
    <property type="match status" value="1"/>
</dbReference>
<dbReference type="Proteomes" id="UP000757232">
    <property type="component" value="Unassembled WGS sequence"/>
</dbReference>
<feature type="transmembrane region" description="Helical" evidence="8">
    <location>
        <begin position="938"/>
        <end position="958"/>
    </location>
</feature>
<feature type="compositionally biased region" description="Polar residues" evidence="7">
    <location>
        <begin position="528"/>
        <end position="540"/>
    </location>
</feature>
<keyword evidence="3 8" id="KW-0812">Transmembrane</keyword>
<evidence type="ECO:0000313" key="10">
    <source>
        <dbReference type="Proteomes" id="UP000757232"/>
    </source>
</evidence>
<protein>
    <submittedName>
        <fullName evidence="9">MFS general substrate transporter</fullName>
    </submittedName>
</protein>
<feature type="compositionally biased region" description="Polar residues" evidence="7">
    <location>
        <begin position="320"/>
        <end position="335"/>
    </location>
</feature>
<comment type="caution">
    <text evidence="9">The sequence shown here is derived from an EMBL/GenBank/DDBJ whole genome shotgun (WGS) entry which is preliminary data.</text>
</comment>
<organism evidence="9 10">
    <name type="scientific">Sanghuangporus baumii</name>
    <name type="common">Phellinus baumii</name>
    <dbReference type="NCBI Taxonomy" id="108892"/>
    <lineage>
        <taxon>Eukaryota</taxon>
        <taxon>Fungi</taxon>
        <taxon>Dikarya</taxon>
        <taxon>Basidiomycota</taxon>
        <taxon>Agaricomycotina</taxon>
        <taxon>Agaricomycetes</taxon>
        <taxon>Hymenochaetales</taxon>
        <taxon>Hymenochaetaceae</taxon>
        <taxon>Sanghuangporus</taxon>
    </lineage>
</organism>
<feature type="transmembrane region" description="Helical" evidence="8">
    <location>
        <begin position="1114"/>
        <end position="1133"/>
    </location>
</feature>
<evidence type="ECO:0000256" key="4">
    <source>
        <dbReference type="ARBA" id="ARBA00022989"/>
    </source>
</evidence>
<reference evidence="9" key="1">
    <citation type="submission" date="2016-06" db="EMBL/GenBank/DDBJ databases">
        <title>Draft Genome sequence of the fungus Inonotus baumii.</title>
        <authorList>
            <person name="Zhu H."/>
            <person name="Lin W."/>
        </authorList>
    </citation>
    <scope>NUCLEOTIDE SEQUENCE</scope>
    <source>
        <strain evidence="9">821</strain>
    </source>
</reference>
<evidence type="ECO:0000256" key="6">
    <source>
        <dbReference type="PROSITE-ProRule" id="PRU00023"/>
    </source>
</evidence>
<feature type="region of interest" description="Disordered" evidence="7">
    <location>
        <begin position="446"/>
        <end position="474"/>
    </location>
</feature>
<dbReference type="PROSITE" id="PS50297">
    <property type="entry name" value="ANK_REP_REGION"/>
    <property type="match status" value="2"/>
</dbReference>
<feature type="transmembrane region" description="Helical" evidence="8">
    <location>
        <begin position="914"/>
        <end position="932"/>
    </location>
</feature>
<feature type="region of interest" description="Disordered" evidence="7">
    <location>
        <begin position="511"/>
        <end position="612"/>
    </location>
</feature>
<evidence type="ECO:0000313" key="9">
    <source>
        <dbReference type="EMBL" id="OCB91562.1"/>
    </source>
</evidence>
<feature type="compositionally biased region" description="Low complexity" evidence="7">
    <location>
        <begin position="369"/>
        <end position="379"/>
    </location>
</feature>
<feature type="region of interest" description="Disordered" evidence="7">
    <location>
        <begin position="400"/>
        <end position="421"/>
    </location>
</feature>
<dbReference type="SUPFAM" id="SSF48403">
    <property type="entry name" value="Ankyrin repeat"/>
    <property type="match status" value="1"/>
</dbReference>
<dbReference type="Pfam" id="PF12796">
    <property type="entry name" value="Ank_2"/>
    <property type="match status" value="1"/>
</dbReference>
<dbReference type="SUPFAM" id="SSF103473">
    <property type="entry name" value="MFS general substrate transporter"/>
    <property type="match status" value="1"/>
</dbReference>
<dbReference type="PANTHER" id="PTHR19432">
    <property type="entry name" value="SUGAR TRANSPORTER"/>
    <property type="match status" value="1"/>
</dbReference>
<dbReference type="InterPro" id="IPR036259">
    <property type="entry name" value="MFS_trans_sf"/>
</dbReference>
<feature type="transmembrane region" description="Helical" evidence="8">
    <location>
        <begin position="1139"/>
        <end position="1161"/>
    </location>
</feature>
<keyword evidence="4 8" id="KW-1133">Transmembrane helix</keyword>
<evidence type="ECO:0000256" key="8">
    <source>
        <dbReference type="SAM" id="Phobius"/>
    </source>
</evidence>
<dbReference type="EMBL" id="LNZH02000081">
    <property type="protein sequence ID" value="OCB91562.1"/>
    <property type="molecule type" value="Genomic_DNA"/>
</dbReference>
<keyword evidence="10" id="KW-1185">Reference proteome</keyword>
<dbReference type="GO" id="GO:0008506">
    <property type="term" value="F:sucrose:proton symporter activity"/>
    <property type="evidence" value="ECO:0007669"/>
    <property type="project" value="TreeGrafter"/>
</dbReference>
<gene>
    <name evidence="9" type="ORF">A7U60_g1188</name>
</gene>
<feature type="transmembrane region" description="Helical" evidence="8">
    <location>
        <begin position="1246"/>
        <end position="1266"/>
    </location>
</feature>
<comment type="subcellular location">
    <subcellularLocation>
        <location evidence="1">Membrane</location>
        <topology evidence="1">Multi-pass membrane protein</topology>
    </subcellularLocation>
</comment>
<dbReference type="InterPro" id="IPR036770">
    <property type="entry name" value="Ankyrin_rpt-contain_sf"/>
</dbReference>
<keyword evidence="6" id="KW-0040">ANK repeat</keyword>
<feature type="compositionally biased region" description="Polar residues" evidence="7">
    <location>
        <begin position="1175"/>
        <end position="1200"/>
    </location>
</feature>
<dbReference type="OrthoDB" id="28755at2759"/>
<dbReference type="SMART" id="SM00248">
    <property type="entry name" value="ANK"/>
    <property type="match status" value="3"/>
</dbReference>
<feature type="compositionally biased region" description="Polar residues" evidence="7">
    <location>
        <begin position="680"/>
        <end position="701"/>
    </location>
</feature>
<feature type="repeat" description="ANK" evidence="6">
    <location>
        <begin position="241"/>
        <end position="273"/>
    </location>
</feature>
<evidence type="ECO:0000256" key="3">
    <source>
        <dbReference type="ARBA" id="ARBA00022692"/>
    </source>
</evidence>
<evidence type="ECO:0000256" key="2">
    <source>
        <dbReference type="ARBA" id="ARBA00022448"/>
    </source>
</evidence>
<feature type="region of interest" description="Disordered" evidence="7">
    <location>
        <begin position="1175"/>
        <end position="1210"/>
    </location>
</feature>
<dbReference type="PANTHER" id="PTHR19432:SF35">
    <property type="entry name" value="SOLUTE CARRIER FAMILY 45 MEMBER 3 ISOFORM X1"/>
    <property type="match status" value="1"/>
</dbReference>
<dbReference type="PROSITE" id="PS50088">
    <property type="entry name" value="ANK_REPEAT"/>
    <property type="match status" value="2"/>
</dbReference>
<dbReference type="GO" id="GO:0005886">
    <property type="term" value="C:plasma membrane"/>
    <property type="evidence" value="ECO:0007669"/>
    <property type="project" value="TreeGrafter"/>
</dbReference>
<evidence type="ECO:0000256" key="5">
    <source>
        <dbReference type="ARBA" id="ARBA00023136"/>
    </source>
</evidence>
<keyword evidence="5 8" id="KW-0472">Membrane</keyword>
<feature type="repeat" description="ANK" evidence="6">
    <location>
        <begin position="203"/>
        <end position="240"/>
    </location>
</feature>
<evidence type="ECO:0000256" key="1">
    <source>
        <dbReference type="ARBA" id="ARBA00004141"/>
    </source>
</evidence>
<accession>A0A9Q5N9I3</accession>
<proteinExistence type="predicted"/>
<feature type="transmembrane region" description="Helical" evidence="8">
    <location>
        <begin position="1003"/>
        <end position="1024"/>
    </location>
</feature>
<evidence type="ECO:0000256" key="7">
    <source>
        <dbReference type="SAM" id="MobiDB-lite"/>
    </source>
</evidence>
<dbReference type="InterPro" id="IPR002110">
    <property type="entry name" value="Ankyrin_rpt"/>
</dbReference>
<keyword evidence="2" id="KW-0813">Transport</keyword>
<feature type="transmembrane region" description="Helical" evidence="8">
    <location>
        <begin position="1286"/>
        <end position="1306"/>
    </location>
</feature>
<feature type="region of interest" description="Disordered" evidence="7">
    <location>
        <begin position="302"/>
        <end position="384"/>
    </location>
</feature>
<feature type="compositionally biased region" description="Low complexity" evidence="7">
    <location>
        <begin position="453"/>
        <end position="467"/>
    </location>
</feature>
<feature type="compositionally biased region" description="Basic and acidic residues" evidence="7">
    <location>
        <begin position="723"/>
        <end position="734"/>
    </location>
</feature>
<feature type="transmembrane region" description="Helical" evidence="8">
    <location>
        <begin position="863"/>
        <end position="881"/>
    </location>
</feature>
<feature type="compositionally biased region" description="Polar residues" evidence="7">
    <location>
        <begin position="551"/>
        <end position="568"/>
    </location>
</feature>
<feature type="compositionally biased region" description="Low complexity" evidence="7">
    <location>
        <begin position="336"/>
        <end position="358"/>
    </location>
</feature>
<name>A0A9Q5N9I3_SANBA</name>